<proteinExistence type="predicted"/>
<protein>
    <recommendedName>
        <fullName evidence="3">Translational machinery protein</fullName>
    </recommendedName>
</protein>
<dbReference type="OrthoDB" id="1122364at2"/>
<name>F2I9J4_FLUTR</name>
<dbReference type="SUPFAM" id="SSF53137">
    <property type="entry name" value="Translational machinery components"/>
    <property type="match status" value="1"/>
</dbReference>
<dbReference type="EMBL" id="CP002542">
    <property type="protein sequence ID" value="AEA45175.1"/>
    <property type="molecule type" value="Genomic_DNA"/>
</dbReference>
<organism evidence="1 2">
    <name type="scientific">Fluviicola taffensis (strain DSM 16823 / NCIMB 13979 / RW262)</name>
    <dbReference type="NCBI Taxonomy" id="755732"/>
    <lineage>
        <taxon>Bacteria</taxon>
        <taxon>Pseudomonadati</taxon>
        <taxon>Bacteroidota</taxon>
        <taxon>Flavobacteriia</taxon>
        <taxon>Flavobacteriales</taxon>
        <taxon>Crocinitomicaceae</taxon>
        <taxon>Fluviicola</taxon>
    </lineage>
</organism>
<dbReference type="InterPro" id="IPR042226">
    <property type="entry name" value="eFR1_2_sf"/>
</dbReference>
<dbReference type="RefSeq" id="WP_013687942.1">
    <property type="nucleotide sequence ID" value="NC_015321.1"/>
</dbReference>
<keyword evidence="2" id="KW-1185">Reference proteome</keyword>
<reference evidence="1 2" key="1">
    <citation type="journal article" date="2011" name="Stand. Genomic Sci.">
        <title>Complete genome sequence of the gliding freshwater bacterium Fluviicola taffensis type strain (RW262).</title>
        <authorList>
            <person name="Woyke T."/>
            <person name="Chertkov O."/>
            <person name="Lapidus A."/>
            <person name="Nolan M."/>
            <person name="Lucas S."/>
            <person name="Del Rio T.G."/>
            <person name="Tice H."/>
            <person name="Cheng J.F."/>
            <person name="Tapia R."/>
            <person name="Han C."/>
            <person name="Goodwin L."/>
            <person name="Pitluck S."/>
            <person name="Liolios K."/>
            <person name="Pagani I."/>
            <person name="Ivanova N."/>
            <person name="Huntemann M."/>
            <person name="Mavromatis K."/>
            <person name="Mikhailova N."/>
            <person name="Pati A."/>
            <person name="Chen A."/>
            <person name="Palaniappan K."/>
            <person name="Land M."/>
            <person name="Hauser L."/>
            <person name="Brambilla E.M."/>
            <person name="Rohde M."/>
            <person name="Mwirichia R."/>
            <person name="Sikorski J."/>
            <person name="Tindall B.J."/>
            <person name="Goker M."/>
            <person name="Bristow J."/>
            <person name="Eisen J.A."/>
            <person name="Markowitz V."/>
            <person name="Hugenholtz P."/>
            <person name="Klenk H.P."/>
            <person name="Kyrpides N.C."/>
        </authorList>
    </citation>
    <scope>NUCLEOTIDE SEQUENCE [LARGE SCALE GENOMIC DNA]</scope>
    <source>
        <strain evidence="2">DSM 16823 / RW262 / RW262</strain>
    </source>
</reference>
<dbReference type="STRING" id="755732.Fluta_3201"/>
<reference evidence="2" key="2">
    <citation type="submission" date="2011-02" db="EMBL/GenBank/DDBJ databases">
        <title>The complete genome of Fluviicola taffensis DSM 16823.</title>
        <authorList>
            <consortium name="US DOE Joint Genome Institute (JGI-PGF)"/>
            <person name="Lucas S."/>
            <person name="Copeland A."/>
            <person name="Lapidus A."/>
            <person name="Bruce D."/>
            <person name="Goodwin L."/>
            <person name="Pitluck S."/>
            <person name="Kyrpides N."/>
            <person name="Mavromatis K."/>
            <person name="Ivanova N."/>
            <person name="Mikhailova N."/>
            <person name="Pagani I."/>
            <person name="Chertkov O."/>
            <person name="Detter J.C."/>
            <person name="Han C."/>
            <person name="Tapia R."/>
            <person name="Land M."/>
            <person name="Hauser L."/>
            <person name="Markowitz V."/>
            <person name="Cheng J.-F."/>
            <person name="Hugenholtz P."/>
            <person name="Woyke T."/>
            <person name="Wu D."/>
            <person name="Tindall B."/>
            <person name="Pomrenke H.G."/>
            <person name="Brambilla E."/>
            <person name="Klenk H.-P."/>
            <person name="Eisen J.A."/>
        </authorList>
    </citation>
    <scope>NUCLEOTIDE SEQUENCE [LARGE SCALE GENOMIC DNA]</scope>
    <source>
        <strain evidence="2">DSM 16823 / RW262 / RW262</strain>
    </source>
</reference>
<dbReference type="KEGG" id="fte:Fluta_3201"/>
<dbReference type="HOGENOM" id="CLU_132493_1_0_10"/>
<evidence type="ECO:0000313" key="1">
    <source>
        <dbReference type="EMBL" id="AEA45175.1"/>
    </source>
</evidence>
<dbReference type="AlphaFoldDB" id="F2I9J4"/>
<evidence type="ECO:0000313" key="2">
    <source>
        <dbReference type="Proteomes" id="UP000007463"/>
    </source>
</evidence>
<dbReference type="eggNOG" id="ENOG5032R2M">
    <property type="taxonomic scope" value="Bacteria"/>
</dbReference>
<sequence>MKAIGIWMDHSSANLIDLNNENKNRSIQSDFSFREREEVLKKGEKHMHNKEKHMHQVYYKEIANAIWNYNHILLFGPTDAKAELHHYLLKDSHFKNIQIDIASSDKMTDNQKEAFVKEHFMR</sequence>
<dbReference type="Proteomes" id="UP000007463">
    <property type="component" value="Chromosome"/>
</dbReference>
<dbReference type="Gene3D" id="3.30.420.60">
    <property type="entry name" value="eRF1 domain 2"/>
    <property type="match status" value="1"/>
</dbReference>
<evidence type="ECO:0008006" key="3">
    <source>
        <dbReference type="Google" id="ProtNLM"/>
    </source>
</evidence>
<gene>
    <name evidence="1" type="ordered locus">Fluta_3201</name>
</gene>
<accession>F2I9J4</accession>